<keyword evidence="2 4" id="KW-0067">ATP-binding</keyword>
<dbReference type="PANTHER" id="PTHR42794">
    <property type="entry name" value="HEMIN IMPORT ATP-BINDING PROTEIN HMUV"/>
    <property type="match status" value="1"/>
</dbReference>
<dbReference type="EMBL" id="BGZH01000001">
    <property type="protein sequence ID" value="GBO84015.1"/>
    <property type="molecule type" value="Genomic_DNA"/>
</dbReference>
<dbReference type="PROSITE" id="PS50893">
    <property type="entry name" value="ABC_TRANSPORTER_2"/>
    <property type="match status" value="1"/>
</dbReference>
<sequence length="263" mass="28186">MSLKLTNVTAGYRRHPVYRDLSLPAIAPGSLVAVVGPNAVGKSTLLKSLAGVLPARGSIALGGQELDCQSPGDRVRQIGYLPQPLPQAIPLVAYETVFSACRSARSDWNRRETERAIEAVFDTLGIRELALKRLSEMSGGQRQMVGLAQVLVRQTPLLLLDEPTSALDLHWQLNVLNAVRAATTDDRAIALVASHDLNLALRFCDQVLVLSPGGRAELGAPERVLTPGLLAATYGIEARIERCSRGHPIVLADNPLSAARPSV</sequence>
<dbReference type="AlphaFoldDB" id="A0A5M3PMA2"/>
<keyword evidence="5" id="KW-1185">Reference proteome</keyword>
<evidence type="ECO:0000256" key="2">
    <source>
        <dbReference type="ARBA" id="ARBA00022840"/>
    </source>
</evidence>
<dbReference type="GO" id="GO:0005524">
    <property type="term" value="F:ATP binding"/>
    <property type="evidence" value="ECO:0007669"/>
    <property type="project" value="UniProtKB-KW"/>
</dbReference>
<comment type="caution">
    <text evidence="4">The sequence shown here is derived from an EMBL/GenBank/DDBJ whole genome shotgun (WGS) entry which is preliminary data.</text>
</comment>
<keyword evidence="1" id="KW-0547">Nucleotide-binding</keyword>
<dbReference type="InterPro" id="IPR003593">
    <property type="entry name" value="AAA+_ATPase"/>
</dbReference>
<evidence type="ECO:0000256" key="1">
    <source>
        <dbReference type="ARBA" id="ARBA00022741"/>
    </source>
</evidence>
<dbReference type="InterPro" id="IPR003439">
    <property type="entry name" value="ABC_transporter-like_ATP-bd"/>
</dbReference>
<evidence type="ECO:0000313" key="5">
    <source>
        <dbReference type="Proteomes" id="UP000340077"/>
    </source>
</evidence>
<dbReference type="GO" id="GO:0016887">
    <property type="term" value="F:ATP hydrolysis activity"/>
    <property type="evidence" value="ECO:0007669"/>
    <property type="project" value="InterPro"/>
</dbReference>
<dbReference type="RefSeq" id="WP_069182092.1">
    <property type="nucleotide sequence ID" value="NZ_BGZH01000001.1"/>
</dbReference>
<proteinExistence type="predicted"/>
<feature type="domain" description="ABC transporter" evidence="3">
    <location>
        <begin position="3"/>
        <end position="237"/>
    </location>
</feature>
<dbReference type="InterPro" id="IPR027417">
    <property type="entry name" value="P-loop_NTPase"/>
</dbReference>
<dbReference type="SUPFAM" id="SSF52540">
    <property type="entry name" value="P-loop containing nucleoside triphosphate hydrolases"/>
    <property type="match status" value="1"/>
</dbReference>
<dbReference type="Gene3D" id="3.40.50.300">
    <property type="entry name" value="P-loop containing nucleotide triphosphate hydrolases"/>
    <property type="match status" value="1"/>
</dbReference>
<dbReference type="InterPro" id="IPR017871">
    <property type="entry name" value="ABC_transporter-like_CS"/>
</dbReference>
<dbReference type="CDD" id="cd03214">
    <property type="entry name" value="ABC_Iron-Siderophores_B12_Hemin"/>
    <property type="match status" value="1"/>
</dbReference>
<name>A0A5M3PMA2_9GAMM</name>
<evidence type="ECO:0000313" key="4">
    <source>
        <dbReference type="EMBL" id="GBO84015.1"/>
    </source>
</evidence>
<reference evidence="4 5" key="1">
    <citation type="journal article" date="2019" name="J. Gen. Appl. Microbiol.">
        <title>Aerobic degradation of cis-dichloroethene by the marine bacterium Marinobacter salsuginis strain 5N-3.</title>
        <authorList>
            <person name="Inoue Y."/>
            <person name="Fukunaga Y."/>
            <person name="Katsumata H."/>
            <person name="Ohji S."/>
            <person name="Hosoyama A."/>
            <person name="Mori K."/>
            <person name="Ando K."/>
        </authorList>
    </citation>
    <scope>NUCLEOTIDE SEQUENCE [LARGE SCALE GENOMIC DNA]</scope>
    <source>
        <strain evidence="4 5">5N-3</strain>
    </source>
</reference>
<dbReference type="PANTHER" id="PTHR42794:SF2">
    <property type="entry name" value="ABC TRANSPORTER ATP-BINDING PROTEIN"/>
    <property type="match status" value="1"/>
</dbReference>
<protein>
    <submittedName>
        <fullName evidence="4">ABC transporter ATP-binding protein</fullName>
    </submittedName>
</protein>
<accession>A0A5M3PMA2</accession>
<dbReference type="PROSITE" id="PS00211">
    <property type="entry name" value="ABC_TRANSPORTER_1"/>
    <property type="match status" value="1"/>
</dbReference>
<evidence type="ECO:0000259" key="3">
    <source>
        <dbReference type="PROSITE" id="PS50893"/>
    </source>
</evidence>
<organism evidence="4 5">
    <name type="scientific">Marinobacter salsuginis</name>
    <dbReference type="NCBI Taxonomy" id="418719"/>
    <lineage>
        <taxon>Bacteria</taxon>
        <taxon>Pseudomonadati</taxon>
        <taxon>Pseudomonadota</taxon>
        <taxon>Gammaproteobacteria</taxon>
        <taxon>Pseudomonadales</taxon>
        <taxon>Marinobacteraceae</taxon>
        <taxon>Marinobacter</taxon>
    </lineage>
</organism>
<dbReference type="Pfam" id="PF00005">
    <property type="entry name" value="ABC_tran"/>
    <property type="match status" value="1"/>
</dbReference>
<dbReference type="Proteomes" id="UP000340077">
    <property type="component" value="Unassembled WGS sequence"/>
</dbReference>
<dbReference type="SMART" id="SM00382">
    <property type="entry name" value="AAA"/>
    <property type="match status" value="1"/>
</dbReference>
<gene>
    <name evidence="4" type="ORF">MS5N3_14660</name>
</gene>